<accession>A0ABY8ER20</accession>
<keyword evidence="9" id="KW-1185">Reference proteome</keyword>
<dbReference type="Pfam" id="PF01602">
    <property type="entry name" value="Adaptin_N"/>
    <property type="match status" value="1"/>
</dbReference>
<dbReference type="SUPFAM" id="SSF48371">
    <property type="entry name" value="ARM repeat"/>
    <property type="match status" value="1"/>
</dbReference>
<feature type="compositionally biased region" description="Low complexity" evidence="6">
    <location>
        <begin position="795"/>
        <end position="805"/>
    </location>
</feature>
<sequence>MATADPLSYVSSTRAFAYLTERGEDALHAVKEALGSGSNKYLDADPSAIRKQLESGSDVERLEGVKHVLALISKGRDPTPFLASVFKLASTTSLEVRKLVYIVVLRYARTQPDLALLSINSFQRDLTEPNALIRGMALRTLSGMRVKAAESIVTLAIGKAVRDTHPYVRRVAAYALMRSYQADPDNAETYVDLVHTLLRDRSPQVLGPALAAYTAICPDKWDMLHRHFRKLCYALSDMDAWSQPGAVNLLVHYARLHLPEPHDGQDMDPDLALLVDHIEPLLASTNPGVVAAAVQALLSVAPTARHRRAVAALVRLVRDTPDVAYVATLRVLALDAAYIPLVAPMAAHFYVRADDPEYLARAKLRVLLRVAQPSTARALADELVVYTQAASIAVALDSVTALGNVACRFDAHAAHCLKLLIGIAQDPSSPEPVASRAVQVAKMLMAIPNVIGDKVVVRVVAQFALRLFAPLARAGRPKDAHLPSILLDPSSRAAALWMLGQYARATLVPATDTTPSATLCELLVPDMLRCLTAHWHKEHASVQCATLTLAAKAITVLPDVGASVAVRSATLTLYYALLALGAQSRDADVRDRARFYGSLTRKIAEEQAPHAPDVDAAHEQFWAQHHELDRQRLPGVRLRRAQVQHVLFAHDTADAASIGTQLALDTPTCPPEAVPTLVGPVFLRGAAAAHVPAWRPASELPPAIVRMPEAEPAHAEMANVRSLSSASAPPPAPAVEARAPVERVVLTPKETHAPPRPAYQARYADLDAFFDEDDDEEVARVSLDEAAPEDDEYALSESSDSSDSA</sequence>
<evidence type="ECO:0000256" key="5">
    <source>
        <dbReference type="ARBA" id="ARBA00023136"/>
    </source>
</evidence>
<evidence type="ECO:0000256" key="2">
    <source>
        <dbReference type="ARBA" id="ARBA00006613"/>
    </source>
</evidence>
<dbReference type="InterPro" id="IPR002553">
    <property type="entry name" value="Clathrin/coatomer_adapt-like_N"/>
</dbReference>
<evidence type="ECO:0000256" key="3">
    <source>
        <dbReference type="ARBA" id="ARBA00022448"/>
    </source>
</evidence>
<reference evidence="8 9" key="1">
    <citation type="journal article" date="2020" name="Elife">
        <title>Loss of centromere function drives karyotype evolution in closely related Malassezia species.</title>
        <authorList>
            <person name="Sankaranarayanan S.R."/>
            <person name="Ianiri G."/>
            <person name="Coelho M.A."/>
            <person name="Reza M.H."/>
            <person name="Thimmappa B.C."/>
            <person name="Ganguly P."/>
            <person name="Vadnala R.N."/>
            <person name="Sun S."/>
            <person name="Siddharthan R."/>
            <person name="Tellgren-Roth C."/>
            <person name="Dawson T.L."/>
            <person name="Heitman J."/>
            <person name="Sanyal K."/>
        </authorList>
    </citation>
    <scope>NUCLEOTIDE SEQUENCE [LARGE SCALE GENOMIC DNA]</scope>
    <source>
        <strain evidence="8">CBS14141</strain>
    </source>
</reference>
<name>A0ABY8ER20_MALFU</name>
<evidence type="ECO:0000313" key="8">
    <source>
        <dbReference type="EMBL" id="WFD48025.1"/>
    </source>
</evidence>
<comment type="subcellular location">
    <subcellularLocation>
        <location evidence="1">Endomembrane system</location>
    </subcellularLocation>
</comment>
<dbReference type="PANTHER" id="PTHR11134">
    <property type="entry name" value="ADAPTOR COMPLEX SUBUNIT BETA FAMILY MEMBER"/>
    <property type="match status" value="1"/>
</dbReference>
<dbReference type="InterPro" id="IPR011989">
    <property type="entry name" value="ARM-like"/>
</dbReference>
<dbReference type="EMBL" id="CP046235">
    <property type="protein sequence ID" value="WFD48025.1"/>
    <property type="molecule type" value="Genomic_DNA"/>
</dbReference>
<evidence type="ECO:0000259" key="7">
    <source>
        <dbReference type="Pfam" id="PF01602"/>
    </source>
</evidence>
<dbReference type="InterPro" id="IPR026739">
    <property type="entry name" value="AP_beta"/>
</dbReference>
<organism evidence="8 9">
    <name type="scientific">Malassezia furfur</name>
    <name type="common">Pityriasis versicolor infection agent</name>
    <name type="synonym">Pityrosporum furfur</name>
    <dbReference type="NCBI Taxonomy" id="55194"/>
    <lineage>
        <taxon>Eukaryota</taxon>
        <taxon>Fungi</taxon>
        <taxon>Dikarya</taxon>
        <taxon>Basidiomycota</taxon>
        <taxon>Ustilaginomycotina</taxon>
        <taxon>Malasseziomycetes</taxon>
        <taxon>Malasseziales</taxon>
        <taxon>Malasseziaceae</taxon>
        <taxon>Malassezia</taxon>
    </lineage>
</organism>
<dbReference type="Gene3D" id="1.25.10.10">
    <property type="entry name" value="Leucine-rich Repeat Variant"/>
    <property type="match status" value="1"/>
</dbReference>
<dbReference type="InterPro" id="IPR016024">
    <property type="entry name" value="ARM-type_fold"/>
</dbReference>
<proteinExistence type="inferred from homology"/>
<evidence type="ECO:0000256" key="4">
    <source>
        <dbReference type="ARBA" id="ARBA00022927"/>
    </source>
</evidence>
<evidence type="ECO:0000256" key="1">
    <source>
        <dbReference type="ARBA" id="ARBA00004308"/>
    </source>
</evidence>
<keyword evidence="5" id="KW-0472">Membrane</keyword>
<dbReference type="Proteomes" id="UP000818624">
    <property type="component" value="Chromosome 2"/>
</dbReference>
<keyword evidence="3" id="KW-0813">Transport</keyword>
<keyword evidence="4" id="KW-0653">Protein transport</keyword>
<feature type="domain" description="Clathrin/coatomer adaptor adaptin-like N-terminal" evidence="7">
    <location>
        <begin position="50"/>
        <end position="601"/>
    </location>
</feature>
<feature type="region of interest" description="Disordered" evidence="6">
    <location>
        <begin position="774"/>
        <end position="805"/>
    </location>
</feature>
<comment type="similarity">
    <text evidence="2">Belongs to the adaptor complexes large subunit family.</text>
</comment>
<evidence type="ECO:0000256" key="6">
    <source>
        <dbReference type="SAM" id="MobiDB-lite"/>
    </source>
</evidence>
<protein>
    <submittedName>
        <fullName evidence="8">AP-3 complex subunit beta</fullName>
    </submittedName>
</protein>
<evidence type="ECO:0000313" key="9">
    <source>
        <dbReference type="Proteomes" id="UP000818624"/>
    </source>
</evidence>
<gene>
    <name evidence="8" type="primary">APL6</name>
    <name evidence="8" type="ORF">GLX27_002691</name>
</gene>